<organism evidence="1">
    <name type="scientific">Aliivibrio wodanis</name>
    <dbReference type="NCBI Taxonomy" id="80852"/>
    <lineage>
        <taxon>Bacteria</taxon>
        <taxon>Pseudomonadati</taxon>
        <taxon>Pseudomonadota</taxon>
        <taxon>Gammaproteobacteria</taxon>
        <taxon>Vibrionales</taxon>
        <taxon>Vibrionaceae</taxon>
        <taxon>Aliivibrio</taxon>
    </lineage>
</organism>
<dbReference type="RefSeq" id="WP_192957803.1">
    <property type="nucleotide sequence ID" value="NZ_LR721753.1"/>
</dbReference>
<name>A0A5Q4ZYE3_9GAMM</name>
<keyword evidence="1" id="KW-0614">Plasmid</keyword>
<dbReference type="AlphaFoldDB" id="A0A5Q4ZYE3"/>
<accession>A0A5Q4ZYE3</accession>
<sequence length="184" mass="21404">MSCQLGFEFSELAPVESKTLPVEPKIITMSDKIAKGLLVLFPSATSFSQVYNNQCNHYKLSELFVQVQGHPRWLFSSYSFCSLDNAVRGLIKYKQEESSKVFDLVNKVVRTLIELKESQLPSLLTTYENRKRTKVFRARFKKINSFRNEDECRSLLNDIKVYIERFHLSSIMPIYDEIAQELES</sequence>
<evidence type="ECO:0000313" key="1">
    <source>
        <dbReference type="EMBL" id="VVV06892.1"/>
    </source>
</evidence>
<gene>
    <name evidence="1" type="ORF">AW0309160_04386</name>
</gene>
<dbReference type="EMBL" id="LR721753">
    <property type="protein sequence ID" value="VVV06892.1"/>
    <property type="molecule type" value="Genomic_DNA"/>
</dbReference>
<reference evidence="1" key="1">
    <citation type="submission" date="2019-09" db="EMBL/GenBank/DDBJ databases">
        <authorList>
            <person name="Hjerde E."/>
        </authorList>
    </citation>
    <scope>NUCLEOTIDE SEQUENCE [LARGE SCALE GENOMIC DNA]</scope>
    <source>
        <strain evidence="1">06/09/160</strain>
        <plasmid evidence="1">pAWOD_2</plasmid>
    </source>
</reference>
<geneLocation type="plasmid" evidence="1">
    <name>pAWOD_2</name>
</geneLocation>
<proteinExistence type="predicted"/>
<protein>
    <submittedName>
        <fullName evidence="1">Uncharacterized protein</fullName>
    </submittedName>
</protein>